<protein>
    <submittedName>
        <fullName evidence="1">Uncharacterized protein</fullName>
    </submittedName>
</protein>
<dbReference type="Proteomes" id="UP000053989">
    <property type="component" value="Unassembled WGS sequence"/>
</dbReference>
<organism evidence="1 2">
    <name type="scientific">Scleroderma citrinum Foug A</name>
    <dbReference type="NCBI Taxonomy" id="1036808"/>
    <lineage>
        <taxon>Eukaryota</taxon>
        <taxon>Fungi</taxon>
        <taxon>Dikarya</taxon>
        <taxon>Basidiomycota</taxon>
        <taxon>Agaricomycotina</taxon>
        <taxon>Agaricomycetes</taxon>
        <taxon>Agaricomycetidae</taxon>
        <taxon>Boletales</taxon>
        <taxon>Sclerodermatineae</taxon>
        <taxon>Sclerodermataceae</taxon>
        <taxon>Scleroderma</taxon>
    </lineage>
</organism>
<accession>A0A0C3DPR7</accession>
<proteinExistence type="predicted"/>
<dbReference type="InParanoid" id="A0A0C3DPR7"/>
<keyword evidence="2" id="KW-1185">Reference proteome</keyword>
<name>A0A0C3DPR7_9AGAM</name>
<sequence length="59" mass="6515">MSRVNIHNPCDACHPDRTLSATRSVGPNALVSTYIHMFAAPPPPAPLSKEWTSLLKLFR</sequence>
<gene>
    <name evidence="1" type="ORF">SCLCIDRAFT_1104057</name>
</gene>
<dbReference type="HOGENOM" id="CLU_2962237_0_0_1"/>
<evidence type="ECO:0000313" key="2">
    <source>
        <dbReference type="Proteomes" id="UP000053989"/>
    </source>
</evidence>
<reference evidence="1 2" key="1">
    <citation type="submission" date="2014-04" db="EMBL/GenBank/DDBJ databases">
        <authorList>
            <consortium name="DOE Joint Genome Institute"/>
            <person name="Kuo A."/>
            <person name="Kohler A."/>
            <person name="Nagy L.G."/>
            <person name="Floudas D."/>
            <person name="Copeland A."/>
            <person name="Barry K.W."/>
            <person name="Cichocki N."/>
            <person name="Veneault-Fourrey C."/>
            <person name="LaButti K."/>
            <person name="Lindquist E.A."/>
            <person name="Lipzen A."/>
            <person name="Lundell T."/>
            <person name="Morin E."/>
            <person name="Murat C."/>
            <person name="Sun H."/>
            <person name="Tunlid A."/>
            <person name="Henrissat B."/>
            <person name="Grigoriev I.V."/>
            <person name="Hibbett D.S."/>
            <person name="Martin F."/>
            <person name="Nordberg H.P."/>
            <person name="Cantor M.N."/>
            <person name="Hua S.X."/>
        </authorList>
    </citation>
    <scope>NUCLEOTIDE SEQUENCE [LARGE SCALE GENOMIC DNA]</scope>
    <source>
        <strain evidence="1 2">Foug A</strain>
    </source>
</reference>
<evidence type="ECO:0000313" key="1">
    <source>
        <dbReference type="EMBL" id="KIM58026.1"/>
    </source>
</evidence>
<reference evidence="2" key="2">
    <citation type="submission" date="2015-01" db="EMBL/GenBank/DDBJ databases">
        <title>Evolutionary Origins and Diversification of the Mycorrhizal Mutualists.</title>
        <authorList>
            <consortium name="DOE Joint Genome Institute"/>
            <consortium name="Mycorrhizal Genomics Consortium"/>
            <person name="Kohler A."/>
            <person name="Kuo A."/>
            <person name="Nagy L.G."/>
            <person name="Floudas D."/>
            <person name="Copeland A."/>
            <person name="Barry K.W."/>
            <person name="Cichocki N."/>
            <person name="Veneault-Fourrey C."/>
            <person name="LaButti K."/>
            <person name="Lindquist E.A."/>
            <person name="Lipzen A."/>
            <person name="Lundell T."/>
            <person name="Morin E."/>
            <person name="Murat C."/>
            <person name="Riley R."/>
            <person name="Ohm R."/>
            <person name="Sun H."/>
            <person name="Tunlid A."/>
            <person name="Henrissat B."/>
            <person name="Grigoriev I.V."/>
            <person name="Hibbett D.S."/>
            <person name="Martin F."/>
        </authorList>
    </citation>
    <scope>NUCLEOTIDE SEQUENCE [LARGE SCALE GENOMIC DNA]</scope>
    <source>
        <strain evidence="2">Foug A</strain>
    </source>
</reference>
<dbReference type="AlphaFoldDB" id="A0A0C3DPR7"/>
<dbReference type="EMBL" id="KN822092">
    <property type="protein sequence ID" value="KIM58026.1"/>
    <property type="molecule type" value="Genomic_DNA"/>
</dbReference>